<feature type="transmembrane region" description="Helical" evidence="1">
    <location>
        <begin position="66"/>
        <end position="84"/>
    </location>
</feature>
<keyword evidence="1" id="KW-1133">Transmembrane helix</keyword>
<sequence>MADDVVARKQFASEVPSKNLPPMAYGDIPEPKSLRRVLGPSVILAALAVSSGEYVLWPYITAEVGLVMLWAAVVGVTIQFFLNMEIERWTLATGETAIAGFVRLWKPWGVVMALSAFITIVWPGWATSGATTLGFVFGLSPSAATWVAVIALVAIAVTLTVSPVVYNTVEKIEMVKVVAVLVFLVVALTTAISAQAWAGLGTAVTGIGTGLGPMPGDLDPAVVLGAIAFAGAGALANLAQSNWIRDKGFGMGALIPRIVSPVTGEDVAKAATGTMVGQDDGNLRRFRGWWRVANIEQLVSFWALTVLSIVVLSLLAYSTVFGRDVPGAGDLNFIRGMGEALKGTVGPWFGTLFWVIGGAGLLLTALANVDYVSRIIADVLKTVYLTDSIRWTESRLYFVFVWSMVGIGSLILMAGFSQPLALLVVSSALSGVVMFVYSVLLIRLNRRALPQAIRLRGLRLGVMIFAVLFYGYFSARLLIEYGGKLFS</sequence>
<feature type="transmembrane region" description="Helical" evidence="1">
    <location>
        <begin position="42"/>
        <end position="60"/>
    </location>
</feature>
<feature type="transmembrane region" description="Helical" evidence="1">
    <location>
        <begin position="145"/>
        <end position="166"/>
    </location>
</feature>
<feature type="transmembrane region" description="Helical" evidence="1">
    <location>
        <begin position="220"/>
        <end position="239"/>
    </location>
</feature>
<keyword evidence="1" id="KW-0472">Membrane</keyword>
<evidence type="ECO:0000313" key="2">
    <source>
        <dbReference type="EMBL" id="TQM13306.1"/>
    </source>
</evidence>
<gene>
    <name evidence="2" type="ORF">FB558_0038</name>
</gene>
<dbReference type="RefSeq" id="WP_142046973.1">
    <property type="nucleotide sequence ID" value="NZ_VFPA01000001.1"/>
</dbReference>
<reference evidence="2 3" key="1">
    <citation type="submission" date="2019-06" db="EMBL/GenBank/DDBJ databases">
        <title>Sequencing the genomes of 1000 actinobacteria strains.</title>
        <authorList>
            <person name="Klenk H.-P."/>
        </authorList>
    </citation>
    <scope>NUCLEOTIDE SEQUENCE [LARGE SCALE GENOMIC DNA]</scope>
    <source>
        <strain evidence="2 3">DSM 45301</strain>
    </source>
</reference>
<dbReference type="EMBL" id="VFPA01000001">
    <property type="protein sequence ID" value="TQM13306.1"/>
    <property type="molecule type" value="Genomic_DNA"/>
</dbReference>
<feature type="transmembrane region" description="Helical" evidence="1">
    <location>
        <begin position="420"/>
        <end position="440"/>
    </location>
</feature>
<dbReference type="Proteomes" id="UP000315677">
    <property type="component" value="Unassembled WGS sequence"/>
</dbReference>
<feature type="transmembrane region" description="Helical" evidence="1">
    <location>
        <begin position="352"/>
        <end position="373"/>
    </location>
</feature>
<organism evidence="2 3">
    <name type="scientific">Pseudonocardia kunmingensis</name>
    <dbReference type="NCBI Taxonomy" id="630975"/>
    <lineage>
        <taxon>Bacteria</taxon>
        <taxon>Bacillati</taxon>
        <taxon>Actinomycetota</taxon>
        <taxon>Actinomycetes</taxon>
        <taxon>Pseudonocardiales</taxon>
        <taxon>Pseudonocardiaceae</taxon>
        <taxon>Pseudonocardia</taxon>
    </lineage>
</organism>
<name>A0A543DVG3_9PSEU</name>
<dbReference type="OrthoDB" id="9787548at2"/>
<feature type="transmembrane region" description="Helical" evidence="1">
    <location>
        <begin position="178"/>
        <end position="200"/>
    </location>
</feature>
<feature type="transmembrane region" description="Helical" evidence="1">
    <location>
        <begin position="394"/>
        <end position="414"/>
    </location>
</feature>
<proteinExistence type="predicted"/>
<accession>A0A543DVG3</accession>
<evidence type="ECO:0008006" key="4">
    <source>
        <dbReference type="Google" id="ProtNLM"/>
    </source>
</evidence>
<evidence type="ECO:0000313" key="3">
    <source>
        <dbReference type="Proteomes" id="UP000315677"/>
    </source>
</evidence>
<feature type="transmembrane region" description="Helical" evidence="1">
    <location>
        <begin position="298"/>
        <end position="317"/>
    </location>
</feature>
<keyword evidence="1" id="KW-0812">Transmembrane</keyword>
<protein>
    <recommendedName>
        <fullName evidence="4">Mn2+/Fe2+ NRAMP family transporter</fullName>
    </recommendedName>
</protein>
<feature type="transmembrane region" description="Helical" evidence="1">
    <location>
        <begin position="460"/>
        <end position="479"/>
    </location>
</feature>
<dbReference type="NCBIfam" id="NF037982">
    <property type="entry name" value="Nramp_1"/>
    <property type="match status" value="1"/>
</dbReference>
<feature type="transmembrane region" description="Helical" evidence="1">
    <location>
        <begin position="105"/>
        <end position="125"/>
    </location>
</feature>
<evidence type="ECO:0000256" key="1">
    <source>
        <dbReference type="SAM" id="Phobius"/>
    </source>
</evidence>
<keyword evidence="3" id="KW-1185">Reference proteome</keyword>
<dbReference type="AlphaFoldDB" id="A0A543DVG3"/>
<comment type="caution">
    <text evidence="2">The sequence shown here is derived from an EMBL/GenBank/DDBJ whole genome shotgun (WGS) entry which is preliminary data.</text>
</comment>